<name>A0A4R1NF56_9GAMM</name>
<sequence length="313" mass="35306">MIRLKKLNVSNLDTWLTSVPITTSISHPTNYSFYLRKEERSALISPFKEEVIAYVDETFDDARTELRVALEDDLSPFDSSNDPDDPAANYPSKLNKVTQQGYFGEILGALAVEHWGAAGKNDWQVPAMLFRYHTTELQHLASINERISSGMFFDQDDKAEMRPGRTGDDALAFRLNDQGVITDILSIEAKCLGINNNDTLQDAHKKISTTLLRNSGFRELIAILKNYDQSEAKIWYAALLNLWKDGYKTVNRYNCVSYAVGAPPKKPASKLSWMDSSNPHPAYTISSQLIGLEFHFSGLDDLIKIIFRENNGK</sequence>
<proteinExistence type="predicted"/>
<comment type="caution">
    <text evidence="1">The sequence shown here is derived from an EMBL/GenBank/DDBJ whole genome shotgun (WGS) entry which is preliminary data.</text>
</comment>
<evidence type="ECO:0000313" key="2">
    <source>
        <dbReference type="Proteomes" id="UP000294555"/>
    </source>
</evidence>
<dbReference type="RefSeq" id="WP_132925560.1">
    <property type="nucleotide sequence ID" value="NZ_SJOI01000001.1"/>
</dbReference>
<dbReference type="AlphaFoldDB" id="A0A4R1NF56"/>
<accession>A0A4R1NF56</accession>
<dbReference type="EMBL" id="SJOI01000001">
    <property type="protein sequence ID" value="TCL06284.1"/>
    <property type="molecule type" value="Genomic_DNA"/>
</dbReference>
<keyword evidence="2" id="KW-1185">Reference proteome</keyword>
<dbReference type="OrthoDB" id="2962131at2"/>
<evidence type="ECO:0008006" key="3">
    <source>
        <dbReference type="Google" id="ProtNLM"/>
    </source>
</evidence>
<dbReference type="Proteomes" id="UP000294555">
    <property type="component" value="Unassembled WGS sequence"/>
</dbReference>
<organism evidence="1 2">
    <name type="scientific">Sodalis ligni</name>
    <dbReference type="NCBI Taxonomy" id="2697027"/>
    <lineage>
        <taxon>Bacteria</taxon>
        <taxon>Pseudomonadati</taxon>
        <taxon>Pseudomonadota</taxon>
        <taxon>Gammaproteobacteria</taxon>
        <taxon>Enterobacterales</taxon>
        <taxon>Bruguierivoracaceae</taxon>
        <taxon>Sodalis</taxon>
    </lineage>
</organism>
<evidence type="ECO:0000313" key="1">
    <source>
        <dbReference type="EMBL" id="TCL06284.1"/>
    </source>
</evidence>
<gene>
    <name evidence="1" type="ORF">EZJ58_4526</name>
</gene>
<reference evidence="1 2" key="1">
    <citation type="submission" date="2019-02" db="EMBL/GenBank/DDBJ databases">
        <title>Investigation of anaerobic lignin degradation for improved lignocellulosic biofuels.</title>
        <authorList>
            <person name="Deangelis K."/>
        </authorList>
    </citation>
    <scope>NUCLEOTIDE SEQUENCE [LARGE SCALE GENOMIC DNA]</scope>
    <source>
        <strain evidence="1 2">159R</strain>
    </source>
</reference>
<protein>
    <recommendedName>
        <fullName evidence="3">DUF1837 domain-containing protein</fullName>
    </recommendedName>
</protein>